<keyword evidence="3" id="KW-1185">Reference proteome</keyword>
<gene>
    <name evidence="2" type="ORF">M3P19_14075</name>
</gene>
<accession>A0ABT0PXD6</accession>
<dbReference type="Proteomes" id="UP001203607">
    <property type="component" value="Unassembled WGS sequence"/>
</dbReference>
<evidence type="ECO:0000313" key="3">
    <source>
        <dbReference type="Proteomes" id="UP001203607"/>
    </source>
</evidence>
<evidence type="ECO:0000259" key="1">
    <source>
        <dbReference type="Pfam" id="PF14534"/>
    </source>
</evidence>
<comment type="caution">
    <text evidence="2">The sequence shown here is derived from an EMBL/GenBank/DDBJ whole genome shotgun (WGS) entry which is preliminary data.</text>
</comment>
<feature type="domain" description="DUF4440" evidence="1">
    <location>
        <begin position="29"/>
        <end position="137"/>
    </location>
</feature>
<proteinExistence type="predicted"/>
<name>A0ABT0PXD6_9FLAO</name>
<dbReference type="Pfam" id="PF14534">
    <property type="entry name" value="DUF4440"/>
    <property type="match status" value="1"/>
</dbReference>
<dbReference type="Gene3D" id="3.10.450.50">
    <property type="match status" value="1"/>
</dbReference>
<dbReference type="RefSeq" id="WP_249658329.1">
    <property type="nucleotide sequence ID" value="NZ_JAMFMA010000003.1"/>
</dbReference>
<reference evidence="2 3" key="1">
    <citation type="submission" date="2022-05" db="EMBL/GenBank/DDBJ databases">
        <authorList>
            <person name="Park J.-S."/>
        </authorList>
    </citation>
    <scope>NUCLEOTIDE SEQUENCE [LARGE SCALE GENOMIC DNA]</scope>
    <source>
        <strain evidence="2 3">2012CJ35-5</strain>
    </source>
</reference>
<dbReference type="EMBL" id="JAMFMA010000003">
    <property type="protein sequence ID" value="MCL6275143.1"/>
    <property type="molecule type" value="Genomic_DNA"/>
</dbReference>
<dbReference type="InterPro" id="IPR032710">
    <property type="entry name" value="NTF2-like_dom_sf"/>
</dbReference>
<sequence>MKYSIAMLLCFTLAFINCTSSEKEDKAAILQLLKKQEKAWSNHDLVGFMETYWESDSLKFYGANGLTLGWKNTLEGYKKRYPTKNETGTLNFTIDDITRISDDAYHVMGQYHLKRNVGDANGVFLIIFRRINGEWKIVADMSC</sequence>
<evidence type="ECO:0000313" key="2">
    <source>
        <dbReference type="EMBL" id="MCL6275143.1"/>
    </source>
</evidence>
<protein>
    <submittedName>
        <fullName evidence="2">Nuclear transport factor 2 family protein</fullName>
    </submittedName>
</protein>
<dbReference type="SUPFAM" id="SSF54427">
    <property type="entry name" value="NTF2-like"/>
    <property type="match status" value="1"/>
</dbReference>
<dbReference type="InterPro" id="IPR027843">
    <property type="entry name" value="DUF4440"/>
</dbReference>
<organism evidence="2 3">
    <name type="scientific">Flagellimonas spongiicola</name>
    <dbReference type="NCBI Taxonomy" id="2942208"/>
    <lineage>
        <taxon>Bacteria</taxon>
        <taxon>Pseudomonadati</taxon>
        <taxon>Bacteroidota</taxon>
        <taxon>Flavobacteriia</taxon>
        <taxon>Flavobacteriales</taxon>
        <taxon>Flavobacteriaceae</taxon>
        <taxon>Flagellimonas</taxon>
    </lineage>
</organism>